<dbReference type="Proteomes" id="UP001159363">
    <property type="component" value="Chromosome 3"/>
</dbReference>
<evidence type="ECO:0000313" key="3">
    <source>
        <dbReference type="Proteomes" id="UP001159363"/>
    </source>
</evidence>
<evidence type="ECO:0000313" key="2">
    <source>
        <dbReference type="EMBL" id="KAJ8889873.1"/>
    </source>
</evidence>
<comment type="caution">
    <text evidence="2">The sequence shown here is derived from an EMBL/GenBank/DDBJ whole genome shotgun (WGS) entry which is preliminary data.</text>
</comment>
<proteinExistence type="predicted"/>
<organism evidence="2 3">
    <name type="scientific">Dryococelus australis</name>
    <dbReference type="NCBI Taxonomy" id="614101"/>
    <lineage>
        <taxon>Eukaryota</taxon>
        <taxon>Metazoa</taxon>
        <taxon>Ecdysozoa</taxon>
        <taxon>Arthropoda</taxon>
        <taxon>Hexapoda</taxon>
        <taxon>Insecta</taxon>
        <taxon>Pterygota</taxon>
        <taxon>Neoptera</taxon>
        <taxon>Polyneoptera</taxon>
        <taxon>Phasmatodea</taxon>
        <taxon>Verophasmatodea</taxon>
        <taxon>Anareolatae</taxon>
        <taxon>Phasmatidae</taxon>
        <taxon>Eurycanthinae</taxon>
        <taxon>Dryococelus</taxon>
    </lineage>
</organism>
<feature type="domain" description="F-box" evidence="1">
    <location>
        <begin position="14"/>
        <end position="46"/>
    </location>
</feature>
<dbReference type="InterPro" id="IPR001810">
    <property type="entry name" value="F-box_dom"/>
</dbReference>
<evidence type="ECO:0000259" key="1">
    <source>
        <dbReference type="Pfam" id="PF00646"/>
    </source>
</evidence>
<reference evidence="2 3" key="1">
    <citation type="submission" date="2023-02" db="EMBL/GenBank/DDBJ databases">
        <title>LHISI_Scaffold_Assembly.</title>
        <authorList>
            <person name="Stuart O.P."/>
            <person name="Cleave R."/>
            <person name="Magrath M.J.L."/>
            <person name="Mikheyev A.S."/>
        </authorList>
    </citation>
    <scope>NUCLEOTIDE SEQUENCE [LARGE SCALE GENOMIC DNA]</scope>
    <source>
        <strain evidence="2">Daus_M_001</strain>
        <tissue evidence="2">Leg muscle</tissue>
    </source>
</reference>
<sequence>MFCGEGDMSIGGGIECLVDEMLGRIFRQLPVAERGLLAFVSRQFQRGCWSRTCEDAYELLACVAKHTRRLMSLTELVCRVLRRCGRLRRLVSLDHQLRGCKMVQEIGWRRRSGALRHATVQVSLKHEAAYVPARSAPVTPTCAHVTPIFTQFLGVNYLSRYNRRSLNRSDSS</sequence>
<keyword evidence="3" id="KW-1185">Reference proteome</keyword>
<gene>
    <name evidence="2" type="ORF">PR048_009378</name>
</gene>
<name>A0ABQ9HZQ4_9NEOP</name>
<dbReference type="Pfam" id="PF00646">
    <property type="entry name" value="F-box"/>
    <property type="match status" value="1"/>
</dbReference>
<protein>
    <recommendedName>
        <fullName evidence="1">F-box domain-containing protein</fullName>
    </recommendedName>
</protein>
<accession>A0ABQ9HZQ4</accession>
<dbReference type="EMBL" id="JARBHB010000003">
    <property type="protein sequence ID" value="KAJ8889873.1"/>
    <property type="molecule type" value="Genomic_DNA"/>
</dbReference>